<comment type="similarity">
    <text evidence="2 5">Belongs to the histone-like protein H-NS family.</text>
</comment>
<dbReference type="PIRSF" id="PIRSF002096">
    <property type="entry name" value="HnS"/>
    <property type="match status" value="1"/>
</dbReference>
<evidence type="ECO:0000256" key="5">
    <source>
        <dbReference type="PIRNR" id="PIRNR002096"/>
    </source>
</evidence>
<dbReference type="PANTHER" id="PTHR38097">
    <property type="match status" value="1"/>
</dbReference>
<dbReference type="GO" id="GO:0032993">
    <property type="term" value="C:protein-DNA complex"/>
    <property type="evidence" value="ECO:0007669"/>
    <property type="project" value="TreeGrafter"/>
</dbReference>
<evidence type="ECO:0000256" key="1">
    <source>
        <dbReference type="ARBA" id="ARBA00004453"/>
    </source>
</evidence>
<dbReference type="GO" id="GO:0000976">
    <property type="term" value="F:transcription cis-regulatory region binding"/>
    <property type="evidence" value="ECO:0007669"/>
    <property type="project" value="TreeGrafter"/>
</dbReference>
<dbReference type="PATRIC" id="fig|932677.3.peg.694"/>
<dbReference type="GO" id="GO:0003681">
    <property type="term" value="F:bent DNA binding"/>
    <property type="evidence" value="ECO:0007669"/>
    <property type="project" value="TreeGrafter"/>
</dbReference>
<evidence type="ECO:0000256" key="2">
    <source>
        <dbReference type="ARBA" id="ARBA00010610"/>
    </source>
</evidence>
<keyword evidence="3" id="KW-0963">Cytoplasm</keyword>
<dbReference type="FunFam" id="4.10.430.10:FF:000001">
    <property type="entry name" value="DNA-binding protein"/>
    <property type="match status" value="1"/>
</dbReference>
<feature type="domain" description="DNA-binding protein H-NS-like C-terminal" evidence="9">
    <location>
        <begin position="86"/>
        <end position="133"/>
    </location>
</feature>
<dbReference type="InterPro" id="IPR027454">
    <property type="entry name" value="Histone_HNS_N"/>
</dbReference>
<dbReference type="KEGG" id="paj:PAJ_0612"/>
<dbReference type="AlphaFoldDB" id="A0A0H3L1R3"/>
<evidence type="ECO:0000256" key="6">
    <source>
        <dbReference type="PIRSR" id="PIRSR002096-1"/>
    </source>
</evidence>
<feature type="DNA-binding region" evidence="6">
    <location>
        <begin position="111"/>
        <end position="116"/>
    </location>
</feature>
<dbReference type="SMART" id="SM00528">
    <property type="entry name" value="HNS"/>
    <property type="match status" value="1"/>
</dbReference>
<evidence type="ECO:0000256" key="7">
    <source>
        <dbReference type="SAM" id="Coils"/>
    </source>
</evidence>
<dbReference type="Pfam" id="PF22470">
    <property type="entry name" value="Histone_HNS_N"/>
    <property type="match status" value="1"/>
</dbReference>
<dbReference type="SUPFAM" id="SSF81273">
    <property type="entry name" value="H-NS histone-like proteins"/>
    <property type="match status" value="2"/>
</dbReference>
<dbReference type="GO" id="GO:0005829">
    <property type="term" value="C:cytosol"/>
    <property type="evidence" value="ECO:0007669"/>
    <property type="project" value="TreeGrafter"/>
</dbReference>
<dbReference type="Gene3D" id="4.10.430.10">
    <property type="entry name" value="Histone-like protein H-NS, C-terminal domain"/>
    <property type="match status" value="1"/>
</dbReference>
<dbReference type="Gene3D" id="1.10.287.1050">
    <property type="entry name" value="H-NS histone-like proteins"/>
    <property type="match status" value="1"/>
</dbReference>
<feature type="region of interest" description="Disordered" evidence="8">
    <location>
        <begin position="80"/>
        <end position="115"/>
    </location>
</feature>
<dbReference type="GO" id="GO:0046983">
    <property type="term" value="F:protein dimerization activity"/>
    <property type="evidence" value="ECO:0007669"/>
    <property type="project" value="InterPro"/>
</dbReference>
<dbReference type="HOGENOM" id="CLU_117503_0_0_6"/>
<dbReference type="InterPro" id="IPR027444">
    <property type="entry name" value="H-NS_C_dom"/>
</dbReference>
<evidence type="ECO:0000256" key="3">
    <source>
        <dbReference type="ARBA" id="ARBA00022490"/>
    </source>
</evidence>
<dbReference type="EMBL" id="AP012032">
    <property type="protein sequence ID" value="BAK10692.1"/>
    <property type="molecule type" value="Genomic_DNA"/>
</dbReference>
<protein>
    <recommendedName>
        <fullName evidence="5">DNA-binding protein</fullName>
    </recommendedName>
</protein>
<dbReference type="eggNOG" id="COG2916">
    <property type="taxonomic scope" value="Bacteria"/>
</dbReference>
<dbReference type="InterPro" id="IPR037150">
    <property type="entry name" value="H-NS_C_dom_sf"/>
</dbReference>
<sequence>MMSDAFKVLNNIRTLRAQARELPLSDLEEILEKLTVVVTERREEAHAEEQQNREKEEKLSKYREMLLADGIDPNELLGALEQGKKRTKRAPRPAKYSYTDENGEKKSWTGQGRTPAAIKKALDEGKSLDSFLID</sequence>
<name>A0A0H3L1R3_PANAA</name>
<evidence type="ECO:0000313" key="10">
    <source>
        <dbReference type="EMBL" id="BAK10692.1"/>
    </source>
</evidence>
<dbReference type="FunFam" id="1.10.287.1050:FF:000001">
    <property type="entry name" value="DNA-binding protein"/>
    <property type="match status" value="1"/>
</dbReference>
<dbReference type="GO" id="GO:0001217">
    <property type="term" value="F:DNA-binding transcription repressor activity"/>
    <property type="evidence" value="ECO:0007669"/>
    <property type="project" value="TreeGrafter"/>
</dbReference>
<dbReference type="Pfam" id="PF00816">
    <property type="entry name" value="Histone_HNS"/>
    <property type="match status" value="1"/>
</dbReference>
<dbReference type="PANTHER" id="PTHR38097:SF2">
    <property type="entry name" value="DNA-BINDING PROTEIN STPA"/>
    <property type="match status" value="1"/>
</dbReference>
<evidence type="ECO:0000256" key="8">
    <source>
        <dbReference type="SAM" id="MobiDB-lite"/>
    </source>
</evidence>
<gene>
    <name evidence="10" type="primary">hns</name>
    <name evidence="10" type="ordered locus">PAJ_0612</name>
</gene>
<evidence type="ECO:0000313" key="11">
    <source>
        <dbReference type="Proteomes" id="UP000006690"/>
    </source>
</evidence>
<dbReference type="Proteomes" id="UP000006690">
    <property type="component" value="Chromosome"/>
</dbReference>
<dbReference type="GO" id="GO:0030527">
    <property type="term" value="F:structural constituent of chromatin"/>
    <property type="evidence" value="ECO:0007669"/>
    <property type="project" value="InterPro"/>
</dbReference>
<feature type="coiled-coil region" evidence="7">
    <location>
        <begin position="38"/>
        <end position="65"/>
    </location>
</feature>
<keyword evidence="7" id="KW-0175">Coiled coil</keyword>
<dbReference type="GO" id="GO:0009295">
    <property type="term" value="C:nucleoid"/>
    <property type="evidence" value="ECO:0007669"/>
    <property type="project" value="UniProtKB-SubCell"/>
</dbReference>
<accession>A0A0H3L1R3</accession>
<reference evidence="11" key="1">
    <citation type="journal article" date="2012" name="Appl. Microbiol. Biotechnol.">
        <title>The complete genome sequence of Pantoea ananatis AJ13355, an organism with great biotechnological potential.</title>
        <authorList>
            <person name="Hara Y."/>
            <person name="Kadotani N."/>
            <person name="Izui H."/>
            <person name="Katashkina J.I."/>
            <person name="Kuvaeva T.M."/>
            <person name="Andreeva I.G."/>
            <person name="Golubeva L.I."/>
            <person name="Malko D.B."/>
            <person name="Makeev V.J."/>
            <person name="Mashko S.V."/>
            <person name="Kozlov Y.I."/>
        </authorList>
    </citation>
    <scope>NUCLEOTIDE SEQUENCE [LARGE SCALE GENOMIC DNA]</scope>
    <source>
        <strain evidence="11">AJ13355</strain>
    </source>
</reference>
<proteinExistence type="inferred from homology"/>
<dbReference type="InterPro" id="IPR001801">
    <property type="entry name" value="Histone_HNS"/>
</dbReference>
<comment type="subcellular location">
    <subcellularLocation>
        <location evidence="1">Cytoplasm</location>
        <location evidence="1">Nucleoid</location>
    </subcellularLocation>
</comment>
<organism evidence="10 11">
    <name type="scientific">Pantoea ananatis (strain AJ13355)</name>
    <dbReference type="NCBI Taxonomy" id="932677"/>
    <lineage>
        <taxon>Bacteria</taxon>
        <taxon>Pseudomonadati</taxon>
        <taxon>Pseudomonadota</taxon>
        <taxon>Gammaproteobacteria</taxon>
        <taxon>Enterobacterales</taxon>
        <taxon>Erwiniaceae</taxon>
        <taxon>Pantoea</taxon>
    </lineage>
</organism>
<evidence type="ECO:0000256" key="4">
    <source>
        <dbReference type="ARBA" id="ARBA00023125"/>
    </source>
</evidence>
<dbReference type="InterPro" id="IPR054180">
    <property type="entry name" value="H-NS-like_N"/>
</dbReference>
<dbReference type="GO" id="GO:0003680">
    <property type="term" value="F:minor groove of adenine-thymine-rich DNA binding"/>
    <property type="evidence" value="ECO:0007669"/>
    <property type="project" value="TreeGrafter"/>
</dbReference>
<keyword evidence="4 5" id="KW-0238">DNA-binding</keyword>
<evidence type="ECO:0000259" key="9">
    <source>
        <dbReference type="SMART" id="SM00528"/>
    </source>
</evidence>